<gene>
    <name evidence="1" type="ORF">MGLY_03870</name>
</gene>
<dbReference type="OrthoDB" id="9776955at2"/>
<protein>
    <submittedName>
        <fullName evidence="1">ABC transporter substrate binding protein</fullName>
    </submittedName>
</protein>
<proteinExistence type="predicted"/>
<dbReference type="InterPro" id="IPR028082">
    <property type="entry name" value="Peripla_BP_I"/>
</dbReference>
<sequence>MKKGSWLLSLLVVLMLALLLAGCGSGGGKQPSGSGAQSQPQSSETKSDAKAVKLGIIQIVEHPALDAARKGFLAALKAGGYEEGKNLQVDFQNAQGDQSTLQNIARKFAQDKKNLILAIATPSAMAMANETQDIPILITAVTDPVAAKLVKSMEKPGTNVTGTTDMNPIKEQLELLKQLVPSAKKFGVIYNSSEVNSQVQVKIVKQEAAGLGLTVVEAPVTASNEVVQATQSLVGRVEAIYVPTDNTVVSSISGVLQVAEQHKIPVIAGESNTVESGALGTIGIDYYKLGQQTGQMALRVLKGEKPQDMPIEKQKDLDIVLNAKAAKAFGVTIPEDLKKKASKIIE</sequence>
<dbReference type="PROSITE" id="PS51257">
    <property type="entry name" value="PROKAR_LIPOPROTEIN"/>
    <property type="match status" value="1"/>
</dbReference>
<dbReference type="CDD" id="cd06325">
    <property type="entry name" value="PBP1_ABC_unchar_transporter"/>
    <property type="match status" value="1"/>
</dbReference>
<organism evidence="1 2">
    <name type="scientific">Neomoorella glycerini</name>
    <dbReference type="NCBI Taxonomy" id="55779"/>
    <lineage>
        <taxon>Bacteria</taxon>
        <taxon>Bacillati</taxon>
        <taxon>Bacillota</taxon>
        <taxon>Clostridia</taxon>
        <taxon>Neomoorellales</taxon>
        <taxon>Neomoorellaceae</taxon>
        <taxon>Neomoorella</taxon>
    </lineage>
</organism>
<evidence type="ECO:0000313" key="2">
    <source>
        <dbReference type="Proteomes" id="UP000425916"/>
    </source>
</evidence>
<reference evidence="1 2" key="1">
    <citation type="submission" date="2019-11" db="EMBL/GenBank/DDBJ databases">
        <title>Genome sequence of Moorella glycerini DSM11254.</title>
        <authorList>
            <person name="Poehlein A."/>
            <person name="Boeer T."/>
            <person name="Daniel R."/>
        </authorList>
    </citation>
    <scope>NUCLEOTIDE SEQUENCE [LARGE SCALE GENOMIC DNA]</scope>
    <source>
        <strain evidence="1 2">DSM 11254</strain>
    </source>
</reference>
<dbReference type="AlphaFoldDB" id="A0A6I5ZMG3"/>
<name>A0A6I5ZMG3_9FIRM</name>
<dbReference type="Pfam" id="PF04392">
    <property type="entry name" value="ABC_sub_bind"/>
    <property type="match status" value="1"/>
</dbReference>
<dbReference type="PANTHER" id="PTHR35271:SF1">
    <property type="entry name" value="ABC TRANSPORTER, SUBSTRATE-BINDING LIPOPROTEIN"/>
    <property type="match status" value="1"/>
</dbReference>
<dbReference type="EMBL" id="CP046244">
    <property type="protein sequence ID" value="QGP91063.1"/>
    <property type="molecule type" value="Genomic_DNA"/>
</dbReference>
<evidence type="ECO:0000313" key="1">
    <source>
        <dbReference type="EMBL" id="QGP91063.1"/>
    </source>
</evidence>
<dbReference type="SUPFAM" id="SSF53822">
    <property type="entry name" value="Periplasmic binding protein-like I"/>
    <property type="match status" value="1"/>
</dbReference>
<keyword evidence="2" id="KW-1185">Reference proteome</keyword>
<dbReference type="Gene3D" id="3.40.50.2300">
    <property type="match status" value="2"/>
</dbReference>
<dbReference type="RefSeq" id="WP_156271491.1">
    <property type="nucleotide sequence ID" value="NZ_CP046244.1"/>
</dbReference>
<accession>A0A6I5ZMG3</accession>
<dbReference type="Proteomes" id="UP000425916">
    <property type="component" value="Chromosome"/>
</dbReference>
<dbReference type="InterPro" id="IPR007487">
    <property type="entry name" value="ABC_transpt-TYRBP-like"/>
</dbReference>
<dbReference type="PANTHER" id="PTHR35271">
    <property type="entry name" value="ABC TRANSPORTER, SUBSTRATE-BINDING LIPOPROTEIN-RELATED"/>
    <property type="match status" value="1"/>
</dbReference>